<evidence type="ECO:0000256" key="1">
    <source>
        <dbReference type="SAM" id="MobiDB-lite"/>
    </source>
</evidence>
<sequence length="76" mass="9088">MERYPGGMREMWKKSSHRSAESRRDEIRKRTVTRGYLYETCQNSKPTVTDNMHKNRSHGWTLSSWKVYPLPRLCKG</sequence>
<gene>
    <name evidence="2" type="ORF">NDU88_000252</name>
</gene>
<proteinExistence type="predicted"/>
<protein>
    <submittedName>
        <fullName evidence="2">Uncharacterized protein</fullName>
    </submittedName>
</protein>
<accession>A0AAV7LE39</accession>
<evidence type="ECO:0000313" key="3">
    <source>
        <dbReference type="Proteomes" id="UP001066276"/>
    </source>
</evidence>
<dbReference type="AlphaFoldDB" id="A0AAV7LE39"/>
<evidence type="ECO:0000313" key="2">
    <source>
        <dbReference type="EMBL" id="KAJ1087058.1"/>
    </source>
</evidence>
<feature type="compositionally biased region" description="Basic and acidic residues" evidence="1">
    <location>
        <begin position="10"/>
        <end position="28"/>
    </location>
</feature>
<dbReference type="EMBL" id="JANPWB010000015">
    <property type="protein sequence ID" value="KAJ1087058.1"/>
    <property type="molecule type" value="Genomic_DNA"/>
</dbReference>
<organism evidence="2 3">
    <name type="scientific">Pleurodeles waltl</name>
    <name type="common">Iberian ribbed newt</name>
    <dbReference type="NCBI Taxonomy" id="8319"/>
    <lineage>
        <taxon>Eukaryota</taxon>
        <taxon>Metazoa</taxon>
        <taxon>Chordata</taxon>
        <taxon>Craniata</taxon>
        <taxon>Vertebrata</taxon>
        <taxon>Euteleostomi</taxon>
        <taxon>Amphibia</taxon>
        <taxon>Batrachia</taxon>
        <taxon>Caudata</taxon>
        <taxon>Salamandroidea</taxon>
        <taxon>Salamandridae</taxon>
        <taxon>Pleurodelinae</taxon>
        <taxon>Pleurodeles</taxon>
    </lineage>
</organism>
<name>A0AAV7LE39_PLEWA</name>
<comment type="caution">
    <text evidence="2">The sequence shown here is derived from an EMBL/GenBank/DDBJ whole genome shotgun (WGS) entry which is preliminary data.</text>
</comment>
<feature type="region of interest" description="Disordered" evidence="1">
    <location>
        <begin position="1"/>
        <end position="28"/>
    </location>
</feature>
<dbReference type="Proteomes" id="UP001066276">
    <property type="component" value="Chromosome 11"/>
</dbReference>
<keyword evidence="3" id="KW-1185">Reference proteome</keyword>
<reference evidence="2" key="1">
    <citation type="journal article" date="2022" name="bioRxiv">
        <title>Sequencing and chromosome-scale assembly of the giantPleurodeles waltlgenome.</title>
        <authorList>
            <person name="Brown T."/>
            <person name="Elewa A."/>
            <person name="Iarovenko S."/>
            <person name="Subramanian E."/>
            <person name="Araus A.J."/>
            <person name="Petzold A."/>
            <person name="Susuki M."/>
            <person name="Suzuki K.-i.T."/>
            <person name="Hayashi T."/>
            <person name="Toyoda A."/>
            <person name="Oliveira C."/>
            <person name="Osipova E."/>
            <person name="Leigh N.D."/>
            <person name="Simon A."/>
            <person name="Yun M.H."/>
        </authorList>
    </citation>
    <scope>NUCLEOTIDE SEQUENCE</scope>
    <source>
        <strain evidence="2">20211129_DDA</strain>
        <tissue evidence="2">Liver</tissue>
    </source>
</reference>